<evidence type="ECO:0000313" key="8">
    <source>
        <dbReference type="Proteomes" id="UP001336250"/>
    </source>
</evidence>
<accession>A0AAW9QFG0</accession>
<comment type="caution">
    <text evidence="7">The sequence shown here is derived from an EMBL/GenBank/DDBJ whole genome shotgun (WGS) entry which is preliminary data.</text>
</comment>
<dbReference type="Gene3D" id="1.20.1270.10">
    <property type="match status" value="1"/>
</dbReference>
<dbReference type="InterPro" id="IPR029048">
    <property type="entry name" value="HSP70_C_sf"/>
</dbReference>
<dbReference type="InterPro" id="IPR010236">
    <property type="entry name" value="ISC_FeS_clus_asmbl_HscA"/>
</dbReference>
<dbReference type="FunFam" id="2.60.34.10:FF:000005">
    <property type="entry name" value="Chaperone protein HscA homolog"/>
    <property type="match status" value="1"/>
</dbReference>
<keyword evidence="3 5" id="KW-0067">ATP-binding</keyword>
<dbReference type="Proteomes" id="UP001336250">
    <property type="component" value="Unassembled WGS sequence"/>
</dbReference>
<sequence>MALLQISEPGQAPDPHQRRVAVGIDLGTTHSLVAAVRHGVAECLPDESGRAILPSAVRYLEGGRRHIGAAALAAQADDPENTIVSVKRFMGRTLADIDGHGKLPYRFVDRPDMVSLETRDGVKSPVEVSAEILAALRQRAEDTFDTDELFGAVITVPAYFDDAQRQATKDAARLAGLNVLRLINEPTAAAVAYGLDNGSEGLYAVYDLGGGTFDISLLRLARGVFEVVATGGDAALGGDDFDGALADWALQQKGRSVQGAQDKRALLVAARAAKEALTDAPEARLVAELADGPLAVDVTRAQFDALTRPLVDRTLASVRRVLRDAKVQREEVQGVVLVGGSTRMPCVRSAIGEAFGREPLTNVNPDEVVAVGAALQANQLAGNAPDGEILLLDVIPLSLGLETMGGLVERVIERNSTIPTAKAQEFTTFQDGQTAMAIHVVQGERELVSDCRSLARFELRGIPPMVAGAARIRVTFQVDADGLLNVAAREMHSGVEAAIAVKPSYGLADDDIARMLSEGFAQAETDMAARALRESRVEAERMVLATRSALAADGDLLSDAERVEIDHLIQRTVETATQDNHHEIDAAVEALAHGTEAFAALRMNRGIRQALAGRSIDDV</sequence>
<organism evidence="7 8">
    <name type="scientific">Aquincola agrisoli</name>
    <dbReference type="NCBI Taxonomy" id="3119538"/>
    <lineage>
        <taxon>Bacteria</taxon>
        <taxon>Pseudomonadati</taxon>
        <taxon>Pseudomonadota</taxon>
        <taxon>Betaproteobacteria</taxon>
        <taxon>Burkholderiales</taxon>
        <taxon>Sphaerotilaceae</taxon>
        <taxon>Aquincola</taxon>
    </lineage>
</organism>
<comment type="similarity">
    <text evidence="1 5 6">Belongs to the heat shock protein 70 family.</text>
</comment>
<evidence type="ECO:0000256" key="6">
    <source>
        <dbReference type="RuleBase" id="RU003322"/>
    </source>
</evidence>
<name>A0AAW9QFG0_9BURK</name>
<keyword evidence="2 5" id="KW-0547">Nucleotide-binding</keyword>
<keyword evidence="7" id="KW-0378">Hydrolase</keyword>
<evidence type="ECO:0000256" key="2">
    <source>
        <dbReference type="ARBA" id="ARBA00022741"/>
    </source>
</evidence>
<keyword evidence="4 5" id="KW-0143">Chaperone</keyword>
<dbReference type="NCBIfam" id="TIGR01991">
    <property type="entry name" value="HscA"/>
    <property type="match status" value="1"/>
</dbReference>
<dbReference type="Gene3D" id="2.60.34.10">
    <property type="entry name" value="Substrate Binding Domain Of DNAk, Chain A, domain 1"/>
    <property type="match status" value="1"/>
</dbReference>
<dbReference type="SUPFAM" id="SSF53067">
    <property type="entry name" value="Actin-like ATPase domain"/>
    <property type="match status" value="2"/>
</dbReference>
<dbReference type="HAMAP" id="MF_00679">
    <property type="entry name" value="HscA"/>
    <property type="match status" value="1"/>
</dbReference>
<comment type="function">
    <text evidence="5">Chaperone involved in the maturation of iron-sulfur cluster-containing proteins. Has a low intrinsic ATPase activity which is markedly stimulated by HscB.</text>
</comment>
<dbReference type="Gene3D" id="3.90.640.10">
    <property type="entry name" value="Actin, Chain A, domain 4"/>
    <property type="match status" value="1"/>
</dbReference>
<evidence type="ECO:0000256" key="1">
    <source>
        <dbReference type="ARBA" id="ARBA00007381"/>
    </source>
</evidence>
<dbReference type="SUPFAM" id="SSF100934">
    <property type="entry name" value="Heat shock protein 70kD (HSP70), C-terminal subdomain"/>
    <property type="match status" value="1"/>
</dbReference>
<dbReference type="GO" id="GO:0051082">
    <property type="term" value="F:unfolded protein binding"/>
    <property type="evidence" value="ECO:0007669"/>
    <property type="project" value="InterPro"/>
</dbReference>
<dbReference type="InterPro" id="IPR043129">
    <property type="entry name" value="ATPase_NBD"/>
</dbReference>
<dbReference type="NCBIfam" id="NF003520">
    <property type="entry name" value="PRK05183.1"/>
    <property type="match status" value="1"/>
</dbReference>
<dbReference type="PRINTS" id="PR00301">
    <property type="entry name" value="HEATSHOCK70"/>
</dbReference>
<dbReference type="EMBL" id="JAZIBG010000036">
    <property type="protein sequence ID" value="MEF7615562.1"/>
    <property type="molecule type" value="Genomic_DNA"/>
</dbReference>
<dbReference type="GO" id="GO:0140662">
    <property type="term" value="F:ATP-dependent protein folding chaperone"/>
    <property type="evidence" value="ECO:0007669"/>
    <property type="project" value="InterPro"/>
</dbReference>
<evidence type="ECO:0000256" key="4">
    <source>
        <dbReference type="ARBA" id="ARBA00023186"/>
    </source>
</evidence>
<dbReference type="PANTHER" id="PTHR19375">
    <property type="entry name" value="HEAT SHOCK PROTEIN 70KDA"/>
    <property type="match status" value="1"/>
</dbReference>
<evidence type="ECO:0000313" key="7">
    <source>
        <dbReference type="EMBL" id="MEF7615562.1"/>
    </source>
</evidence>
<proteinExistence type="inferred from homology"/>
<evidence type="ECO:0000256" key="5">
    <source>
        <dbReference type="HAMAP-Rule" id="MF_00679"/>
    </source>
</evidence>
<dbReference type="FunFam" id="3.30.420.40:FF:000046">
    <property type="entry name" value="Chaperone protein HscA"/>
    <property type="match status" value="1"/>
</dbReference>
<dbReference type="Pfam" id="PF00012">
    <property type="entry name" value="HSP70"/>
    <property type="match status" value="1"/>
</dbReference>
<dbReference type="GO" id="GO:0005524">
    <property type="term" value="F:ATP binding"/>
    <property type="evidence" value="ECO:0007669"/>
    <property type="project" value="UniProtKB-KW"/>
</dbReference>
<dbReference type="AlphaFoldDB" id="A0AAW9QFG0"/>
<dbReference type="InterPro" id="IPR029047">
    <property type="entry name" value="HSP70_peptide-bd_sf"/>
</dbReference>
<dbReference type="RefSeq" id="WP_332290847.1">
    <property type="nucleotide sequence ID" value="NZ_JAZIBG010000036.1"/>
</dbReference>
<dbReference type="SUPFAM" id="SSF100920">
    <property type="entry name" value="Heat shock protein 70kD (HSP70), peptide-binding domain"/>
    <property type="match status" value="1"/>
</dbReference>
<dbReference type="InterPro" id="IPR018181">
    <property type="entry name" value="Heat_shock_70_CS"/>
</dbReference>
<dbReference type="PROSITE" id="PS00329">
    <property type="entry name" value="HSP70_2"/>
    <property type="match status" value="1"/>
</dbReference>
<dbReference type="Gene3D" id="3.30.420.40">
    <property type="match status" value="2"/>
</dbReference>
<protein>
    <recommendedName>
        <fullName evidence="5">Chaperone protein HscA homolog</fullName>
    </recommendedName>
</protein>
<dbReference type="InterPro" id="IPR013126">
    <property type="entry name" value="Hsp_70_fam"/>
</dbReference>
<keyword evidence="8" id="KW-1185">Reference proteome</keyword>
<dbReference type="PROSITE" id="PS01036">
    <property type="entry name" value="HSP70_3"/>
    <property type="match status" value="1"/>
</dbReference>
<reference evidence="7 8" key="1">
    <citation type="submission" date="2024-02" db="EMBL/GenBank/DDBJ databases">
        <title>Genome sequence of Aquincola sp. MAHUQ-54.</title>
        <authorList>
            <person name="Huq M.A."/>
        </authorList>
    </citation>
    <scope>NUCLEOTIDE SEQUENCE [LARGE SCALE GENOMIC DNA]</scope>
    <source>
        <strain evidence="7 8">MAHUQ-54</strain>
    </source>
</reference>
<evidence type="ECO:0000256" key="3">
    <source>
        <dbReference type="ARBA" id="ARBA00022840"/>
    </source>
</evidence>
<dbReference type="GO" id="GO:0016226">
    <property type="term" value="P:iron-sulfur cluster assembly"/>
    <property type="evidence" value="ECO:0007669"/>
    <property type="project" value="InterPro"/>
</dbReference>
<gene>
    <name evidence="5 7" type="primary">hscA</name>
    <name evidence="7" type="ORF">V4F39_16730</name>
</gene>
<dbReference type="PROSITE" id="PS00297">
    <property type="entry name" value="HSP70_1"/>
    <property type="match status" value="1"/>
</dbReference>
<dbReference type="GO" id="GO:0016887">
    <property type="term" value="F:ATP hydrolysis activity"/>
    <property type="evidence" value="ECO:0007669"/>
    <property type="project" value="UniProtKB-UniRule"/>
</dbReference>